<dbReference type="InterPro" id="IPR025098">
    <property type="entry name" value="DUF4013"/>
</dbReference>
<organism evidence="2 3">
    <name type="scientific">Methanobrevibacter millerae</name>
    <dbReference type="NCBI Taxonomy" id="230361"/>
    <lineage>
        <taxon>Archaea</taxon>
        <taxon>Methanobacteriati</taxon>
        <taxon>Methanobacteriota</taxon>
        <taxon>Methanomada group</taxon>
        <taxon>Methanobacteria</taxon>
        <taxon>Methanobacteriales</taxon>
        <taxon>Methanobacteriaceae</taxon>
        <taxon>Methanobrevibacter</taxon>
    </lineage>
</organism>
<dbReference type="Proteomes" id="UP000713479">
    <property type="component" value="Unassembled WGS sequence"/>
</dbReference>
<sequence length="267" mass="29350">MEFGEIFKDALKYPMSNPKCLLIVGVLFLISSLPRVLRQFGVVNKSLNLIWIVVLLIISIILMGYALSVLKKAIGREDGIPGFDWTNNFMDGIKLLVVEFIYMIIPSIICSVIAFITMAPVASRIISYANVAYMATNSTNPNVILSSIPASAWSGLATGMIVTFIIAVILFIIFGLFMVIAQCRLAKYDSLGEAFSFGEVFSDIKEIGFLRLIGFVIVLWLIACVIGLVGSIISAIPIVGWIITLLVIYPFITLYSNRALGLLYSDI</sequence>
<accession>A0A8T3VSD4</accession>
<feature type="transmembrane region" description="Helical" evidence="1">
    <location>
        <begin position="20"/>
        <end position="37"/>
    </location>
</feature>
<reference evidence="2" key="1">
    <citation type="submission" date="2019-04" db="EMBL/GenBank/DDBJ databases">
        <title>Evolution of Biomass-Degrading Anaerobic Consortia Revealed by Metagenomics.</title>
        <authorList>
            <person name="Peng X."/>
        </authorList>
    </citation>
    <scope>NUCLEOTIDE SEQUENCE</scope>
    <source>
        <strain evidence="2">SIG13</strain>
    </source>
</reference>
<feature type="transmembrane region" description="Helical" evidence="1">
    <location>
        <begin position="209"/>
        <end position="229"/>
    </location>
</feature>
<protein>
    <submittedName>
        <fullName evidence="2">DUF4013 domain-containing protein</fullName>
    </submittedName>
</protein>
<proteinExistence type="predicted"/>
<dbReference type="Pfam" id="PF13197">
    <property type="entry name" value="DUF4013"/>
    <property type="match status" value="1"/>
</dbReference>
<gene>
    <name evidence="2" type="ORF">E7Z74_06280</name>
</gene>
<comment type="caution">
    <text evidence="2">The sequence shown here is derived from an EMBL/GenBank/DDBJ whole genome shotgun (WGS) entry which is preliminary data.</text>
</comment>
<feature type="transmembrane region" description="Helical" evidence="1">
    <location>
        <begin position="49"/>
        <end position="70"/>
    </location>
</feature>
<dbReference type="EMBL" id="SUTF01000007">
    <property type="protein sequence ID" value="MBE6510855.1"/>
    <property type="molecule type" value="Genomic_DNA"/>
</dbReference>
<feature type="transmembrane region" description="Helical" evidence="1">
    <location>
        <begin position="235"/>
        <end position="255"/>
    </location>
</feature>
<evidence type="ECO:0000256" key="1">
    <source>
        <dbReference type="SAM" id="Phobius"/>
    </source>
</evidence>
<keyword evidence="1" id="KW-1133">Transmembrane helix</keyword>
<evidence type="ECO:0000313" key="2">
    <source>
        <dbReference type="EMBL" id="MBE6510855.1"/>
    </source>
</evidence>
<evidence type="ECO:0000313" key="3">
    <source>
        <dbReference type="Proteomes" id="UP000713479"/>
    </source>
</evidence>
<dbReference type="AlphaFoldDB" id="A0A8T3VSD4"/>
<feature type="transmembrane region" description="Helical" evidence="1">
    <location>
        <begin position="156"/>
        <end position="181"/>
    </location>
</feature>
<feature type="transmembrane region" description="Helical" evidence="1">
    <location>
        <begin position="100"/>
        <end position="122"/>
    </location>
</feature>
<keyword evidence="1" id="KW-0472">Membrane</keyword>
<name>A0A8T3VSD4_9EURY</name>
<keyword evidence="1" id="KW-0812">Transmembrane</keyword>